<comment type="caution">
    <text evidence="1">The sequence shown here is derived from an EMBL/GenBank/DDBJ whole genome shotgun (WGS) entry which is preliminary data.</text>
</comment>
<dbReference type="EMBL" id="JBHSPT010000081">
    <property type="protein sequence ID" value="MFC6059391.1"/>
    <property type="molecule type" value="Genomic_DNA"/>
</dbReference>
<dbReference type="InterPro" id="IPR036390">
    <property type="entry name" value="WH_DNA-bd_sf"/>
</dbReference>
<accession>A0ABW1M6B1</accession>
<name>A0ABW1M6B1_9ACTN</name>
<keyword evidence="2" id="KW-1185">Reference proteome</keyword>
<dbReference type="Gene3D" id="1.10.10.10">
    <property type="entry name" value="Winged helix-like DNA-binding domain superfamily/Winged helix DNA-binding domain"/>
    <property type="match status" value="1"/>
</dbReference>
<dbReference type="InterPro" id="IPR036388">
    <property type="entry name" value="WH-like_DNA-bd_sf"/>
</dbReference>
<dbReference type="Proteomes" id="UP001596242">
    <property type="component" value="Unassembled WGS sequence"/>
</dbReference>
<organism evidence="1 2">
    <name type="scientific">Streptomyces pratens</name>
    <dbReference type="NCBI Taxonomy" id="887456"/>
    <lineage>
        <taxon>Bacteria</taxon>
        <taxon>Bacillati</taxon>
        <taxon>Actinomycetota</taxon>
        <taxon>Actinomycetes</taxon>
        <taxon>Kitasatosporales</taxon>
        <taxon>Streptomycetaceae</taxon>
        <taxon>Streptomyces</taxon>
    </lineage>
</organism>
<sequence>MTTTAPPVDGRAIGLAHYASRAVLESVLTRHGITFQQSVALRLVAVADGPVDRARLVGDFTSSLKTGRPEAEGVVDGLITAGLLTPDEHGHALVRITDAGRKLHGTTSAESRVISARIYAGIPSYELAVTGRVLATVAERADRELAAAAAPQDQ</sequence>
<gene>
    <name evidence="1" type="ORF">ACFP50_29490</name>
</gene>
<protein>
    <submittedName>
        <fullName evidence="1">MarR family transcriptional regulator</fullName>
    </submittedName>
</protein>
<reference evidence="2" key="1">
    <citation type="journal article" date="2019" name="Int. J. Syst. Evol. Microbiol.">
        <title>The Global Catalogue of Microorganisms (GCM) 10K type strain sequencing project: providing services to taxonomists for standard genome sequencing and annotation.</title>
        <authorList>
            <consortium name="The Broad Institute Genomics Platform"/>
            <consortium name="The Broad Institute Genome Sequencing Center for Infectious Disease"/>
            <person name="Wu L."/>
            <person name="Ma J."/>
        </authorList>
    </citation>
    <scope>NUCLEOTIDE SEQUENCE [LARGE SCALE GENOMIC DNA]</scope>
    <source>
        <strain evidence="2">JCM 12763</strain>
    </source>
</reference>
<evidence type="ECO:0000313" key="1">
    <source>
        <dbReference type="EMBL" id="MFC6059391.1"/>
    </source>
</evidence>
<proteinExistence type="predicted"/>
<dbReference type="SUPFAM" id="SSF46785">
    <property type="entry name" value="Winged helix' DNA-binding domain"/>
    <property type="match status" value="1"/>
</dbReference>
<evidence type="ECO:0000313" key="2">
    <source>
        <dbReference type="Proteomes" id="UP001596242"/>
    </source>
</evidence>
<dbReference type="RefSeq" id="WP_386403599.1">
    <property type="nucleotide sequence ID" value="NZ_JBHSPT010000081.1"/>
</dbReference>